<evidence type="ECO:0000256" key="3">
    <source>
        <dbReference type="ARBA" id="ARBA00022692"/>
    </source>
</evidence>
<dbReference type="PANTHER" id="PTHR43124:SF10">
    <property type="entry name" value="PURINE EFFLUX PUMP PBUE"/>
    <property type="match status" value="1"/>
</dbReference>
<accession>A0ABX7UV78</accession>
<dbReference type="InterPro" id="IPR050189">
    <property type="entry name" value="MFS_Efflux_Transporters"/>
</dbReference>
<comment type="subcellular location">
    <subcellularLocation>
        <location evidence="1">Cell membrane</location>
        <topology evidence="1">Multi-pass membrane protein</topology>
    </subcellularLocation>
</comment>
<feature type="transmembrane region" description="Helical" evidence="6">
    <location>
        <begin position="119"/>
        <end position="137"/>
    </location>
</feature>
<keyword evidence="4 6" id="KW-1133">Transmembrane helix</keyword>
<sequence length="234" mass="24943">MSLLVANYAGWQSALWFIAGLGLISFIALWRKLPVLPANIEASIGQRLSILRDRKVFAILSVSLLAAIASLGMYTFIAPFVMAYPGVHSVVPWLWLWGIGGVLGSILIGMLTTRIAGPTLTLIIMGILTLALFAMPVVALWNIWLMAIPIMLWGAVGWALQVPQNHELIQAREHAGDGNLAVALNESALYLGSSLGASAGGLILAFDLDVFLLPIIAAGFAFIGMLIQIGIGKV</sequence>
<evidence type="ECO:0000256" key="4">
    <source>
        <dbReference type="ARBA" id="ARBA00022989"/>
    </source>
</evidence>
<evidence type="ECO:0000256" key="5">
    <source>
        <dbReference type="ARBA" id="ARBA00023136"/>
    </source>
</evidence>
<dbReference type="PANTHER" id="PTHR43124">
    <property type="entry name" value="PURINE EFFLUX PUMP PBUE"/>
    <property type="match status" value="1"/>
</dbReference>
<dbReference type="SUPFAM" id="SSF103473">
    <property type="entry name" value="MFS general substrate transporter"/>
    <property type="match status" value="1"/>
</dbReference>
<name>A0ABX7UV78_9GAMM</name>
<evidence type="ECO:0000313" key="7">
    <source>
        <dbReference type="EMBL" id="QTF08487.1"/>
    </source>
</evidence>
<evidence type="ECO:0000256" key="1">
    <source>
        <dbReference type="ARBA" id="ARBA00004651"/>
    </source>
</evidence>
<evidence type="ECO:0000256" key="2">
    <source>
        <dbReference type="ARBA" id="ARBA00022475"/>
    </source>
</evidence>
<keyword evidence="3 6" id="KW-0812">Transmembrane</keyword>
<dbReference type="InterPro" id="IPR036259">
    <property type="entry name" value="MFS_trans_sf"/>
</dbReference>
<dbReference type="RefSeq" id="WP_208231110.1">
    <property type="nucleotide sequence ID" value="NZ_CP050854.1"/>
</dbReference>
<dbReference type="InterPro" id="IPR011701">
    <property type="entry name" value="MFS"/>
</dbReference>
<reference evidence="7 8" key="1">
    <citation type="submission" date="2020-03" db="EMBL/GenBank/DDBJ databases">
        <authorList>
            <person name="Bakhshi Ganjeh M."/>
        </authorList>
    </citation>
    <scope>NUCLEOTIDE SEQUENCE [LARGE SCALE GENOMIC DNA]</scope>
    <source>
        <strain evidence="8">Iran 50</strain>
    </source>
</reference>
<evidence type="ECO:0000313" key="8">
    <source>
        <dbReference type="Proteomes" id="UP000671960"/>
    </source>
</evidence>
<dbReference type="EMBL" id="CP050854">
    <property type="protein sequence ID" value="QTF08487.1"/>
    <property type="molecule type" value="Genomic_DNA"/>
</dbReference>
<feature type="transmembrane region" description="Helical" evidence="6">
    <location>
        <begin position="211"/>
        <end position="231"/>
    </location>
</feature>
<dbReference type="Proteomes" id="UP000671960">
    <property type="component" value="Chromosome"/>
</dbReference>
<proteinExistence type="predicted"/>
<evidence type="ECO:0000256" key="6">
    <source>
        <dbReference type="SAM" id="Phobius"/>
    </source>
</evidence>
<dbReference type="Gene3D" id="1.20.1250.20">
    <property type="entry name" value="MFS general substrate transporter like domains"/>
    <property type="match status" value="1"/>
</dbReference>
<keyword evidence="2" id="KW-1003">Cell membrane</keyword>
<organism evidence="7 8">
    <name type="scientific">Brenneria izadpanahii</name>
    <dbReference type="NCBI Taxonomy" id="2722756"/>
    <lineage>
        <taxon>Bacteria</taxon>
        <taxon>Pseudomonadati</taxon>
        <taxon>Pseudomonadota</taxon>
        <taxon>Gammaproteobacteria</taxon>
        <taxon>Enterobacterales</taxon>
        <taxon>Pectobacteriaceae</taxon>
        <taxon>Brenneria</taxon>
    </lineage>
</organism>
<protein>
    <submittedName>
        <fullName evidence="7">MFS transporter</fullName>
    </submittedName>
</protein>
<feature type="transmembrane region" description="Helical" evidence="6">
    <location>
        <begin position="12"/>
        <end position="30"/>
    </location>
</feature>
<gene>
    <name evidence="7" type="ORF">HC231_11670</name>
</gene>
<dbReference type="Pfam" id="PF07690">
    <property type="entry name" value="MFS_1"/>
    <property type="match status" value="1"/>
</dbReference>
<keyword evidence="8" id="KW-1185">Reference proteome</keyword>
<feature type="transmembrane region" description="Helical" evidence="6">
    <location>
        <begin position="56"/>
        <end position="82"/>
    </location>
</feature>
<keyword evidence="5 6" id="KW-0472">Membrane</keyword>
<feature type="transmembrane region" description="Helical" evidence="6">
    <location>
        <begin position="94"/>
        <end position="112"/>
    </location>
</feature>